<dbReference type="GeneID" id="59053132"/>
<reference evidence="3" key="1">
    <citation type="submission" date="2014-09" db="EMBL/GenBank/DDBJ databases">
        <authorList>
            <person name="Sharma Rahul"/>
            <person name="Thines Marco"/>
        </authorList>
    </citation>
    <scope>NUCLEOTIDE SEQUENCE [LARGE SCALE GENOMIC DNA]</scope>
</reference>
<evidence type="ECO:0000313" key="2">
    <source>
        <dbReference type="EMBL" id="CEG40998.1"/>
    </source>
</evidence>
<dbReference type="Proteomes" id="UP000054928">
    <property type="component" value="Unassembled WGS sequence"/>
</dbReference>
<keyword evidence="1" id="KW-0732">Signal</keyword>
<proteinExistence type="predicted"/>
<feature type="signal peptide" evidence="1">
    <location>
        <begin position="1"/>
        <end position="30"/>
    </location>
</feature>
<name>A0A0P1AI68_PLAHL</name>
<dbReference type="AlphaFoldDB" id="A0A0P1AI68"/>
<evidence type="ECO:0000313" key="3">
    <source>
        <dbReference type="Proteomes" id="UP000054928"/>
    </source>
</evidence>
<evidence type="ECO:0008006" key="4">
    <source>
        <dbReference type="Google" id="ProtNLM"/>
    </source>
</evidence>
<keyword evidence="3" id="KW-1185">Reference proteome</keyword>
<dbReference type="EMBL" id="CCYD01000524">
    <property type="protein sequence ID" value="CEG40998.1"/>
    <property type="molecule type" value="Genomic_DNA"/>
</dbReference>
<protein>
    <recommendedName>
        <fullName evidence="4">RxLR-like protein</fullName>
    </recommendedName>
</protein>
<sequence length="59" mass="6730">MLTCQYNLFCSFFLHLEMCSFVLWMSQVYGRPSQAAGRQYLPAIKIIVVDMTGLAFSTT</sequence>
<dbReference type="RefSeq" id="XP_036263161.1">
    <property type="nucleotide sequence ID" value="XM_036407463.1"/>
</dbReference>
<accession>A0A0P1AI68</accession>
<evidence type="ECO:0000256" key="1">
    <source>
        <dbReference type="SAM" id="SignalP"/>
    </source>
</evidence>
<organism evidence="2 3">
    <name type="scientific">Plasmopara halstedii</name>
    <name type="common">Downy mildew of sunflower</name>
    <dbReference type="NCBI Taxonomy" id="4781"/>
    <lineage>
        <taxon>Eukaryota</taxon>
        <taxon>Sar</taxon>
        <taxon>Stramenopiles</taxon>
        <taxon>Oomycota</taxon>
        <taxon>Peronosporomycetes</taxon>
        <taxon>Peronosporales</taxon>
        <taxon>Peronosporaceae</taxon>
        <taxon>Plasmopara</taxon>
    </lineage>
</organism>
<feature type="chain" id="PRO_5006058681" description="RxLR-like protein" evidence="1">
    <location>
        <begin position="31"/>
        <end position="59"/>
    </location>
</feature>